<evidence type="ECO:0000313" key="1">
    <source>
        <dbReference type="EMBL" id="SFC27514.1"/>
    </source>
</evidence>
<dbReference type="Proteomes" id="UP000198940">
    <property type="component" value="Unassembled WGS sequence"/>
</dbReference>
<organism evidence="2 3">
    <name type="scientific">Flagellimonas taeanensis</name>
    <dbReference type="NCBI Taxonomy" id="1005926"/>
    <lineage>
        <taxon>Bacteria</taxon>
        <taxon>Pseudomonadati</taxon>
        <taxon>Bacteroidota</taxon>
        <taxon>Flavobacteriia</taxon>
        <taxon>Flavobacteriales</taxon>
        <taxon>Flavobacteriaceae</taxon>
        <taxon>Flagellimonas</taxon>
    </lineage>
</organism>
<comment type="caution">
    <text evidence="2">The sequence shown here is derived from an EMBL/GenBank/DDBJ whole genome shotgun (WGS) entry which is preliminary data.</text>
</comment>
<evidence type="ECO:0000313" key="4">
    <source>
        <dbReference type="Proteomes" id="UP000198940"/>
    </source>
</evidence>
<dbReference type="OrthoDB" id="1445831at2"/>
<dbReference type="AlphaFoldDB" id="A0A1M6ZYS9"/>
<proteinExistence type="predicted"/>
<evidence type="ECO:0000313" key="2">
    <source>
        <dbReference type="EMBL" id="SHL35642.1"/>
    </source>
</evidence>
<dbReference type="EMBL" id="FOKU01000008">
    <property type="protein sequence ID" value="SFC27514.1"/>
    <property type="molecule type" value="Genomic_DNA"/>
</dbReference>
<dbReference type="PROSITE" id="PS51257">
    <property type="entry name" value="PROKAR_LIPOPROTEIN"/>
    <property type="match status" value="1"/>
</dbReference>
<name>A0A1M6ZYS9_9FLAO</name>
<reference evidence="2 3" key="1">
    <citation type="submission" date="2016-11" db="EMBL/GenBank/DDBJ databases">
        <authorList>
            <person name="Varghese N."/>
            <person name="Submissions S."/>
        </authorList>
    </citation>
    <scope>NUCLEOTIDE SEQUENCE [LARGE SCALE GENOMIC DNA]</scope>
    <source>
        <strain evidence="2 3">CGMCC 1.12174</strain>
        <strain evidence="1 4">DSM 26351</strain>
    </source>
</reference>
<keyword evidence="4" id="KW-1185">Reference proteome</keyword>
<sequence>MKRILILHFFILVISCATNSRIEESQSLANQLNNTKYKLALPDDWHPFLDIHGELSYKPKQYSNEYPDVYISIGNIPTTRHQNMPLSKMVDRITTPIDYLENYSIKKTLIQTKFGETYVVDEQFRLNSKNYITRTMYFRHSQEYLSYHYGASARSFNRYIDDYASIFESLEFKE</sequence>
<gene>
    <name evidence="1" type="ORF">SAMN04487891_10879</name>
    <name evidence="2" type="ORF">SAMN05216293_3290</name>
</gene>
<protein>
    <submittedName>
        <fullName evidence="2">Uncharacterized protein</fullName>
    </submittedName>
</protein>
<dbReference type="RefSeq" id="WP_072881910.1">
    <property type="nucleotide sequence ID" value="NZ_FOKU01000008.1"/>
</dbReference>
<evidence type="ECO:0000313" key="3">
    <source>
        <dbReference type="Proteomes" id="UP000184031"/>
    </source>
</evidence>
<dbReference type="Proteomes" id="UP000184031">
    <property type="component" value="Unassembled WGS sequence"/>
</dbReference>
<accession>A0A1M6ZYS9</accession>
<dbReference type="STRING" id="1055723.SAMN05216293_3290"/>
<dbReference type="EMBL" id="FRAT01000009">
    <property type="protein sequence ID" value="SHL35642.1"/>
    <property type="molecule type" value="Genomic_DNA"/>
</dbReference>